<comment type="subcellular location">
    <subcellularLocation>
        <location evidence="1 9">Cell membrane</location>
        <topology evidence="1 9">Multi-pass membrane protein</topology>
    </subcellularLocation>
</comment>
<keyword evidence="5 9" id="KW-0169">Cobalamin biosynthesis</keyword>
<dbReference type="GO" id="GO:0009236">
    <property type="term" value="P:cobalamin biosynthetic process"/>
    <property type="evidence" value="ECO:0007669"/>
    <property type="project" value="UniProtKB-UniRule"/>
</dbReference>
<evidence type="ECO:0000313" key="11">
    <source>
        <dbReference type="Proteomes" id="UP000003112"/>
    </source>
</evidence>
<proteinExistence type="inferred from homology"/>
<evidence type="ECO:0000256" key="3">
    <source>
        <dbReference type="ARBA" id="ARBA00006263"/>
    </source>
</evidence>
<dbReference type="GO" id="GO:0016874">
    <property type="term" value="F:ligase activity"/>
    <property type="evidence" value="ECO:0007669"/>
    <property type="project" value="UniProtKB-KW"/>
</dbReference>
<dbReference type="RefSeq" id="WP_004346101.1">
    <property type="nucleotide sequence ID" value="NZ_GL586311.1"/>
</dbReference>
<evidence type="ECO:0000313" key="10">
    <source>
        <dbReference type="EMBL" id="EFU30031.1"/>
    </source>
</evidence>
<dbReference type="PANTHER" id="PTHR34308:SF1">
    <property type="entry name" value="COBALAMIN BIOSYNTHESIS PROTEIN CBIB"/>
    <property type="match status" value="1"/>
</dbReference>
<dbReference type="AlphaFoldDB" id="E6K8Q6"/>
<dbReference type="Proteomes" id="UP000003112">
    <property type="component" value="Unassembled WGS sequence"/>
</dbReference>
<name>E6K8Q6_9BACT</name>
<evidence type="ECO:0000256" key="6">
    <source>
        <dbReference type="ARBA" id="ARBA00022692"/>
    </source>
</evidence>
<evidence type="ECO:0000256" key="5">
    <source>
        <dbReference type="ARBA" id="ARBA00022573"/>
    </source>
</evidence>
<keyword evidence="8 9" id="KW-0472">Membrane</keyword>
<feature type="transmembrane region" description="Helical" evidence="9">
    <location>
        <begin position="302"/>
        <end position="319"/>
    </location>
</feature>
<evidence type="ECO:0000256" key="4">
    <source>
        <dbReference type="ARBA" id="ARBA00022475"/>
    </source>
</evidence>
<dbReference type="HAMAP" id="MF_00024">
    <property type="entry name" value="CobD_CbiB"/>
    <property type="match status" value="1"/>
</dbReference>
<dbReference type="HOGENOM" id="CLU_054212_0_0_10"/>
<dbReference type="PANTHER" id="PTHR34308">
    <property type="entry name" value="COBALAMIN BIOSYNTHESIS PROTEIN CBIB"/>
    <property type="match status" value="1"/>
</dbReference>
<gene>
    <name evidence="9 10" type="primary">cobD</name>
    <name evidence="10" type="ORF">HMPREF6485_1992</name>
</gene>
<comment type="caution">
    <text evidence="10">The sequence shown here is derived from an EMBL/GenBank/DDBJ whole genome shotgun (WGS) entry which is preliminary data.</text>
</comment>
<keyword evidence="6 9" id="KW-0812">Transmembrane</keyword>
<keyword evidence="11" id="KW-1185">Reference proteome</keyword>
<evidence type="ECO:0000256" key="7">
    <source>
        <dbReference type="ARBA" id="ARBA00022989"/>
    </source>
</evidence>
<dbReference type="eggNOG" id="COG1270">
    <property type="taxonomic scope" value="Bacteria"/>
</dbReference>
<reference evidence="10 11" key="1">
    <citation type="submission" date="2010-10" db="EMBL/GenBank/DDBJ databases">
        <authorList>
            <person name="Muzny D."/>
            <person name="Qin X."/>
            <person name="Deng J."/>
            <person name="Jiang H."/>
            <person name="Liu Y."/>
            <person name="Qu J."/>
            <person name="Song X.-Z."/>
            <person name="Zhang L."/>
            <person name="Thornton R."/>
            <person name="Coyle M."/>
            <person name="Francisco L."/>
            <person name="Jackson L."/>
            <person name="Javaid M."/>
            <person name="Korchina V."/>
            <person name="Kovar C."/>
            <person name="Mata R."/>
            <person name="Mathew T."/>
            <person name="Ngo R."/>
            <person name="Nguyen L."/>
            <person name="Nguyen N."/>
            <person name="Okwuonu G."/>
            <person name="Ongeri F."/>
            <person name="Pham C."/>
            <person name="Simmons D."/>
            <person name="Wilczek-Boney K."/>
            <person name="Hale W."/>
            <person name="Jakkamsetti A."/>
            <person name="Pham P."/>
            <person name="Ruth R."/>
            <person name="San Lucas F."/>
            <person name="Warren J."/>
            <person name="Zhang J."/>
            <person name="Zhao Z."/>
            <person name="Zhou C."/>
            <person name="Zhu D."/>
            <person name="Lee S."/>
            <person name="Bess C."/>
            <person name="Blankenburg K."/>
            <person name="Forbes L."/>
            <person name="Fu Q."/>
            <person name="Gubbala S."/>
            <person name="Hirani K."/>
            <person name="Jayaseelan J.C."/>
            <person name="Lara F."/>
            <person name="Munidasa M."/>
            <person name="Palculict T."/>
            <person name="Patil S."/>
            <person name="Pu L.-L."/>
            <person name="Saada N."/>
            <person name="Tang L."/>
            <person name="Weissenberger G."/>
            <person name="Zhu Y."/>
            <person name="Hemphill L."/>
            <person name="Shang Y."/>
            <person name="Youmans B."/>
            <person name="Ayvaz T."/>
            <person name="Ross M."/>
            <person name="Santibanez J."/>
            <person name="Aqrawi P."/>
            <person name="Gross S."/>
            <person name="Joshi V."/>
            <person name="Fowler G."/>
            <person name="Nazareth L."/>
            <person name="Reid J."/>
            <person name="Worley K."/>
            <person name="Petrosino J."/>
            <person name="Highlander S."/>
            <person name="Gibbs R."/>
        </authorList>
    </citation>
    <scope>NUCLEOTIDE SEQUENCE [LARGE SCALE GENOMIC DNA]</scope>
    <source>
        <strain evidence="10 11">ATCC 33574</strain>
    </source>
</reference>
<keyword evidence="7 9" id="KW-1133">Transmembrane helix</keyword>
<dbReference type="STRING" id="873513.HMPREF6485_1992"/>
<dbReference type="GO" id="GO:0048472">
    <property type="term" value="F:threonine-phosphate decarboxylase activity"/>
    <property type="evidence" value="ECO:0007669"/>
    <property type="project" value="InterPro"/>
</dbReference>
<dbReference type="Pfam" id="PF03186">
    <property type="entry name" value="CobD_Cbib"/>
    <property type="match status" value="1"/>
</dbReference>
<dbReference type="EMBL" id="AEPD01000031">
    <property type="protein sequence ID" value="EFU30031.1"/>
    <property type="molecule type" value="Genomic_DNA"/>
</dbReference>
<dbReference type="InterPro" id="IPR004485">
    <property type="entry name" value="Cobalamin_biosynth_CobD/CbiB"/>
</dbReference>
<evidence type="ECO:0000256" key="2">
    <source>
        <dbReference type="ARBA" id="ARBA00004953"/>
    </source>
</evidence>
<protein>
    <recommendedName>
        <fullName evidence="9">Cobalamin biosynthesis protein CobD</fullName>
    </recommendedName>
</protein>
<evidence type="ECO:0000256" key="9">
    <source>
        <dbReference type="HAMAP-Rule" id="MF_00024"/>
    </source>
</evidence>
<sequence>MFNPISLIIGWLLDLLLGDPSWLPHPVVAFGKMIRAGESRLNKGKQRKIKGGVLSLVLIGCTWGGTSLLLSVLSHEAKVCLETILIFFCLAGTTLIKEVEKVFDALDISLEKGRRQVARIVGRDTTELSEQEVKKAALETLSENLSDGVIAPLFWLMLLGVPGMMAYKMINTLDSMIGYRTVRYKDFGCVAARIDDAANWLPARLTACLMLMGALFLSTSFPLSRTSLAGRFRQMCYFSHAHLSPNSGWPEAALACLLGCRFGGGHSYHGEWIEKPYIGEHERPLHRDDMKAAVRLNRLTEAMMLVAVMAVTMTGMLYAKC</sequence>
<keyword evidence="10" id="KW-0436">Ligase</keyword>
<feature type="transmembrane region" description="Helical" evidence="9">
    <location>
        <begin position="149"/>
        <end position="170"/>
    </location>
</feature>
<accession>E6K8Q6</accession>
<dbReference type="GeneID" id="93536719"/>
<evidence type="ECO:0000256" key="8">
    <source>
        <dbReference type="ARBA" id="ARBA00023136"/>
    </source>
</evidence>
<comment type="function">
    <text evidence="9">Converts cobyric acid to cobinamide by the addition of aminopropanol on the F carboxylic group.</text>
</comment>
<dbReference type="UniPathway" id="UPA00148"/>
<feature type="transmembrane region" description="Helical" evidence="9">
    <location>
        <begin position="53"/>
        <end position="72"/>
    </location>
</feature>
<dbReference type="NCBIfam" id="TIGR00380">
    <property type="entry name" value="cobal_cbiB"/>
    <property type="match status" value="1"/>
</dbReference>
<comment type="caution">
    <text evidence="9">Lacks conserved residue(s) required for the propagation of feature annotation.</text>
</comment>
<dbReference type="GO" id="GO:0015420">
    <property type="term" value="F:ABC-type vitamin B12 transporter activity"/>
    <property type="evidence" value="ECO:0007669"/>
    <property type="project" value="UniProtKB-UniRule"/>
</dbReference>
<keyword evidence="4 9" id="KW-1003">Cell membrane</keyword>
<evidence type="ECO:0000256" key="1">
    <source>
        <dbReference type="ARBA" id="ARBA00004651"/>
    </source>
</evidence>
<dbReference type="GO" id="GO:0005886">
    <property type="term" value="C:plasma membrane"/>
    <property type="evidence" value="ECO:0007669"/>
    <property type="project" value="UniProtKB-SubCell"/>
</dbReference>
<comment type="pathway">
    <text evidence="2 9">Cofactor biosynthesis; adenosylcobalamin biosynthesis.</text>
</comment>
<comment type="similarity">
    <text evidence="3 9">Belongs to the CobD/CbiB family.</text>
</comment>
<organism evidence="10 11">
    <name type="scientific">Segatella buccae ATCC 33574</name>
    <dbReference type="NCBI Taxonomy" id="873513"/>
    <lineage>
        <taxon>Bacteria</taxon>
        <taxon>Pseudomonadati</taxon>
        <taxon>Bacteroidota</taxon>
        <taxon>Bacteroidia</taxon>
        <taxon>Bacteroidales</taxon>
        <taxon>Prevotellaceae</taxon>
        <taxon>Segatella</taxon>
    </lineage>
</organism>